<organism evidence="1 2">
    <name type="scientific">Chlamydotis macqueenii</name>
    <name type="common">Macqueen's bustard</name>
    <dbReference type="NCBI Taxonomy" id="187382"/>
    <lineage>
        <taxon>Eukaryota</taxon>
        <taxon>Metazoa</taxon>
        <taxon>Chordata</taxon>
        <taxon>Craniata</taxon>
        <taxon>Vertebrata</taxon>
        <taxon>Euteleostomi</taxon>
        <taxon>Archelosauria</taxon>
        <taxon>Archosauria</taxon>
        <taxon>Dinosauria</taxon>
        <taxon>Saurischia</taxon>
        <taxon>Theropoda</taxon>
        <taxon>Coelurosauria</taxon>
        <taxon>Aves</taxon>
        <taxon>Neognathae</taxon>
        <taxon>Neoaves</taxon>
        <taxon>Otidimorphae</taxon>
        <taxon>Otidiformes</taxon>
        <taxon>Otididae</taxon>
        <taxon>Chlamydotis</taxon>
    </lineage>
</organism>
<reference evidence="1 2" key="1">
    <citation type="submission" date="2014-04" db="EMBL/GenBank/DDBJ databases">
        <title>Genome evolution of avian class.</title>
        <authorList>
            <person name="Zhang G."/>
            <person name="Li C."/>
        </authorList>
    </citation>
    <scope>NUCLEOTIDE SEQUENCE [LARGE SCALE GENOMIC DNA]</scope>
    <source>
        <strain evidence="1">BGI_N324</strain>
    </source>
</reference>
<sequence>KDQTNLTLEGVNPALQPIRVRSTALKDTLLDGALPSTTGET</sequence>
<dbReference type="EMBL" id="KK749192">
    <property type="protein sequence ID" value="KFP41232.1"/>
    <property type="molecule type" value="Genomic_DNA"/>
</dbReference>
<keyword evidence="2" id="KW-1185">Reference proteome</keyword>
<dbReference type="AlphaFoldDB" id="A0A091KMG4"/>
<proteinExistence type="predicted"/>
<dbReference type="Proteomes" id="UP000053330">
    <property type="component" value="Unassembled WGS sequence"/>
</dbReference>
<gene>
    <name evidence="1" type="ORF">N324_03985</name>
</gene>
<accession>A0A091KMG4</accession>
<evidence type="ECO:0000313" key="2">
    <source>
        <dbReference type="Proteomes" id="UP000053330"/>
    </source>
</evidence>
<name>A0A091KMG4_9AVES</name>
<evidence type="ECO:0000313" key="1">
    <source>
        <dbReference type="EMBL" id="KFP41232.1"/>
    </source>
</evidence>
<protein>
    <submittedName>
        <fullName evidence="1">Uncharacterized protein</fullName>
    </submittedName>
</protein>
<feature type="non-terminal residue" evidence="1">
    <location>
        <position position="1"/>
    </location>
</feature>
<feature type="non-terminal residue" evidence="1">
    <location>
        <position position="41"/>
    </location>
</feature>